<reference evidence="9 10" key="1">
    <citation type="journal article" date="2016" name="BMC Microbiol.">
        <title>Fucosyllactose and L-fucose utilization of infant Bifidobacterium longum and Bifidobacterium kashiwanohense.</title>
        <authorList>
            <person name="Bunesova V."/>
            <person name="Lacroix C."/>
            <person name="Schwab C."/>
        </authorList>
    </citation>
    <scope>NUCLEOTIDE SEQUENCE [LARGE SCALE GENOMIC DNA]</scope>
    <source>
        <strain evidence="9 10">BSM11-5</strain>
    </source>
</reference>
<dbReference type="InterPro" id="IPR017871">
    <property type="entry name" value="ABC_transporter-like_CS"/>
</dbReference>
<proteinExistence type="predicted"/>
<name>A0A1S2VX23_BIFLN</name>
<evidence type="ECO:0000256" key="5">
    <source>
        <dbReference type="ARBA" id="ARBA00022989"/>
    </source>
</evidence>
<gene>
    <name evidence="9" type="ORF">BFS26_06105</name>
</gene>
<dbReference type="Pfam" id="PF00005">
    <property type="entry name" value="ABC_tran"/>
    <property type="match status" value="1"/>
</dbReference>
<dbReference type="GO" id="GO:0016887">
    <property type="term" value="F:ATP hydrolysis activity"/>
    <property type="evidence" value="ECO:0007669"/>
    <property type="project" value="InterPro"/>
</dbReference>
<dbReference type="PANTHER" id="PTHR24221:SF654">
    <property type="entry name" value="ATP-BINDING CASSETTE SUB-FAMILY B MEMBER 6"/>
    <property type="match status" value="1"/>
</dbReference>
<accession>A0A1S2VX23</accession>
<dbReference type="InterPro" id="IPR039421">
    <property type="entry name" value="Type_1_exporter"/>
</dbReference>
<dbReference type="SUPFAM" id="SSF52540">
    <property type="entry name" value="P-loop containing nucleoside triphosphate hydrolases"/>
    <property type="match status" value="1"/>
</dbReference>
<dbReference type="PROSITE" id="PS50893">
    <property type="entry name" value="ABC_TRANSPORTER_2"/>
    <property type="match status" value="1"/>
</dbReference>
<dbReference type="PROSITE" id="PS00211">
    <property type="entry name" value="ABC_TRANSPORTER_1"/>
    <property type="match status" value="1"/>
</dbReference>
<dbReference type="Gene3D" id="3.40.50.300">
    <property type="entry name" value="P-loop containing nucleotide triphosphate hydrolases"/>
    <property type="match status" value="1"/>
</dbReference>
<comment type="caution">
    <text evidence="9">The sequence shown here is derived from an EMBL/GenBank/DDBJ whole genome shotgun (WGS) entry which is preliminary data.</text>
</comment>
<evidence type="ECO:0000256" key="7">
    <source>
        <dbReference type="SAM" id="Phobius"/>
    </source>
</evidence>
<dbReference type="PANTHER" id="PTHR24221">
    <property type="entry name" value="ATP-BINDING CASSETTE SUB-FAMILY B"/>
    <property type="match status" value="1"/>
</dbReference>
<evidence type="ECO:0000256" key="6">
    <source>
        <dbReference type="ARBA" id="ARBA00023136"/>
    </source>
</evidence>
<dbReference type="GO" id="GO:0005886">
    <property type="term" value="C:plasma membrane"/>
    <property type="evidence" value="ECO:0007669"/>
    <property type="project" value="UniProtKB-SubCell"/>
</dbReference>
<dbReference type="InterPro" id="IPR003439">
    <property type="entry name" value="ABC_transporter-like_ATP-bd"/>
</dbReference>
<dbReference type="SUPFAM" id="SSF90123">
    <property type="entry name" value="ABC transporter transmembrane region"/>
    <property type="match status" value="1"/>
</dbReference>
<dbReference type="AlphaFoldDB" id="A0A1S2VX23"/>
<feature type="transmembrane region" description="Helical" evidence="7">
    <location>
        <begin position="33"/>
        <end position="53"/>
    </location>
</feature>
<comment type="subcellular location">
    <subcellularLocation>
        <location evidence="1">Cell membrane</location>
        <topology evidence="1">Multi-pass membrane protein</topology>
    </subcellularLocation>
</comment>
<keyword evidence="5 7" id="KW-1133">Transmembrane helix</keyword>
<dbReference type="InterPro" id="IPR036640">
    <property type="entry name" value="ABC1_TM_sf"/>
</dbReference>
<feature type="transmembrane region" description="Helical" evidence="7">
    <location>
        <begin position="73"/>
        <end position="94"/>
    </location>
</feature>
<evidence type="ECO:0000256" key="3">
    <source>
        <dbReference type="ARBA" id="ARBA00022741"/>
    </source>
</evidence>
<keyword evidence="6 7" id="KW-0472">Membrane</keyword>
<evidence type="ECO:0000256" key="1">
    <source>
        <dbReference type="ARBA" id="ARBA00004651"/>
    </source>
</evidence>
<dbReference type="GO" id="GO:0034040">
    <property type="term" value="F:ATPase-coupled lipid transmembrane transporter activity"/>
    <property type="evidence" value="ECO:0007669"/>
    <property type="project" value="TreeGrafter"/>
</dbReference>
<evidence type="ECO:0000259" key="8">
    <source>
        <dbReference type="PROSITE" id="PS50893"/>
    </source>
</evidence>
<sequence>MPIVAGFRPFCDAVATSWRTSAYALRRRPVRTVVMWLSMLVMMAMPSLQVWLIGWACGPDGLGMGSGLGVGRFAVILAVLTVGAVLMSVSSSLAQNMRDLLQEPLMAEYQSDLTDALARLTPAQTLDDEVTTQVRAARDAIPYNVASQAADATSVVGALASMVMLAASLWHMHPLAALMIALAMVPELLAQFGVEKLTNELWPKRGRESRRANYFERLLDYPPSSTEIAATAGSFGIPAQARVRYFNMAGMWERISWRTVQLTGVSSLVFAVLTGGAFWLILTFGHASVSSIPAALVGIMTGLSVTRTTGEAFGNLMASTPMILAYERLMGLLRANPAIPETTGPVGVHVEHLTYAHPTVAKHDDDADDASAASVPAVQTPALDDVSLDVEAGSIVALVGENGSGKTTLVKLIAGILDAPDGTVTLPSGADGGNGRTLGSWAERLGASSMVFQDFTHIEVTVREFIDPALRQSDDELCDGLRRARALDIVDGLPGGLDTQLGQEWGGVGLSGGQWQRLALARTFLSGKPLWILDEPTAAVDATAEAAIYHDLIANRPAGTTVIVISHRPRVLTGMDRIIVLDHGHVNETGTYRQLVDRNGTFARLAHDSLE</sequence>
<keyword evidence="2 7" id="KW-0812">Transmembrane</keyword>
<organism evidence="9 10">
    <name type="scientific">Bifidobacterium longum subsp. suis</name>
    <dbReference type="NCBI Taxonomy" id="1695"/>
    <lineage>
        <taxon>Bacteria</taxon>
        <taxon>Bacillati</taxon>
        <taxon>Actinomycetota</taxon>
        <taxon>Actinomycetes</taxon>
        <taxon>Bifidobacteriales</taxon>
        <taxon>Bifidobacteriaceae</taxon>
        <taxon>Bifidobacterium</taxon>
    </lineage>
</organism>
<keyword evidence="4" id="KW-0067">ATP-binding</keyword>
<evidence type="ECO:0000313" key="9">
    <source>
        <dbReference type="EMBL" id="OIN63251.1"/>
    </source>
</evidence>
<feature type="domain" description="ABC transporter" evidence="8">
    <location>
        <begin position="348"/>
        <end position="608"/>
    </location>
</feature>
<evidence type="ECO:0000256" key="2">
    <source>
        <dbReference type="ARBA" id="ARBA00022692"/>
    </source>
</evidence>
<evidence type="ECO:0000256" key="4">
    <source>
        <dbReference type="ARBA" id="ARBA00022840"/>
    </source>
</evidence>
<evidence type="ECO:0000313" key="10">
    <source>
        <dbReference type="Proteomes" id="UP000181801"/>
    </source>
</evidence>
<dbReference type="SMART" id="SM00382">
    <property type="entry name" value="AAA"/>
    <property type="match status" value="1"/>
</dbReference>
<dbReference type="Proteomes" id="UP000181801">
    <property type="component" value="Unassembled WGS sequence"/>
</dbReference>
<dbReference type="InterPro" id="IPR027417">
    <property type="entry name" value="P-loop_NTPase"/>
</dbReference>
<protein>
    <submittedName>
        <fullName evidence="9">ABC transporter</fullName>
    </submittedName>
</protein>
<keyword evidence="3" id="KW-0547">Nucleotide-binding</keyword>
<dbReference type="EMBL" id="MOAE01000033">
    <property type="protein sequence ID" value="OIN63251.1"/>
    <property type="molecule type" value="Genomic_DNA"/>
</dbReference>
<dbReference type="GO" id="GO:0005524">
    <property type="term" value="F:ATP binding"/>
    <property type="evidence" value="ECO:0007669"/>
    <property type="project" value="UniProtKB-KW"/>
</dbReference>
<dbReference type="InterPro" id="IPR003593">
    <property type="entry name" value="AAA+_ATPase"/>
</dbReference>
<feature type="transmembrane region" description="Helical" evidence="7">
    <location>
        <begin position="260"/>
        <end position="282"/>
    </location>
</feature>